<keyword evidence="3" id="KW-1185">Reference proteome</keyword>
<dbReference type="PIRSF" id="PIRSF034852">
    <property type="entry name" value="UCP034852"/>
    <property type="match status" value="1"/>
</dbReference>
<comment type="caution">
    <text evidence="2">The sequence shown here is derived from an EMBL/GenBank/DDBJ whole genome shotgun (WGS) entry which is preliminary data.</text>
</comment>
<gene>
    <name evidence="2" type="ORF">HMPREF1015_01428</name>
</gene>
<dbReference type="PATRIC" id="fig|665952.3.peg.644"/>
<dbReference type="EMBL" id="ACWF01000028">
    <property type="protein sequence ID" value="EHL79130.1"/>
    <property type="molecule type" value="Genomic_DNA"/>
</dbReference>
<name>G9QI64_9BACI</name>
<dbReference type="RefSeq" id="WP_003352919.1">
    <property type="nucleotide sequence ID" value="NZ_JH414742.1"/>
</dbReference>
<dbReference type="InterPro" id="IPR035903">
    <property type="entry name" value="HesB-like_dom_sf"/>
</dbReference>
<proteinExistence type="inferred from homology"/>
<evidence type="ECO:0000256" key="1">
    <source>
        <dbReference type="ARBA" id="ARBA00006718"/>
    </source>
</evidence>
<sequence length="98" mass="11488">MNIQISKKAIEWFEDEMGVKKGEFVRFFARYGGSSPLHQGFSLGVSKEEPIQIGAKAEYNGVIYYVDEKDLWFFDEHDLYVDYSEKLDEPIYQYTPQS</sequence>
<accession>G9QI64</accession>
<dbReference type="InterPro" id="IPR008326">
    <property type="entry name" value="PdhI-like"/>
</dbReference>
<evidence type="ECO:0000313" key="3">
    <source>
        <dbReference type="Proteomes" id="UP000011747"/>
    </source>
</evidence>
<evidence type="ECO:0008006" key="4">
    <source>
        <dbReference type="Google" id="ProtNLM"/>
    </source>
</evidence>
<dbReference type="AlphaFoldDB" id="G9QI64"/>
<organism evidence="2 3">
    <name type="scientific">Bacillus smithii 7_3_47FAA</name>
    <dbReference type="NCBI Taxonomy" id="665952"/>
    <lineage>
        <taxon>Bacteria</taxon>
        <taxon>Bacillati</taxon>
        <taxon>Bacillota</taxon>
        <taxon>Bacilli</taxon>
        <taxon>Bacillales</taxon>
        <taxon>Bacillaceae</taxon>
        <taxon>Bacillus</taxon>
    </lineage>
</organism>
<dbReference type="Proteomes" id="UP000011747">
    <property type="component" value="Unassembled WGS sequence"/>
</dbReference>
<evidence type="ECO:0000313" key="2">
    <source>
        <dbReference type="EMBL" id="EHL79130.1"/>
    </source>
</evidence>
<dbReference type="SUPFAM" id="SSF89360">
    <property type="entry name" value="HesB-like domain"/>
    <property type="match status" value="1"/>
</dbReference>
<protein>
    <recommendedName>
        <fullName evidence="4">FeS cluster biogenesis domain-containing protein</fullName>
    </recommendedName>
</protein>
<dbReference type="HOGENOM" id="CLU_163967_2_1_9"/>
<reference evidence="2 3" key="1">
    <citation type="submission" date="2011-09" db="EMBL/GenBank/DDBJ databases">
        <title>The Genome Sequence of Bacillus smithii 7_3_47FAA.</title>
        <authorList>
            <consortium name="The Broad Institute Genome Sequencing Platform"/>
            <person name="Earl A."/>
            <person name="Ward D."/>
            <person name="Feldgarden M."/>
            <person name="Gevers D."/>
            <person name="Daigneault M."/>
            <person name="Strauss J."/>
            <person name="Allen-Vercoe E."/>
            <person name="Young S.K."/>
            <person name="Zeng Q."/>
            <person name="Gargeya S."/>
            <person name="Fitzgerald M."/>
            <person name="Haas B."/>
            <person name="Abouelleil A."/>
            <person name="Alvarado L."/>
            <person name="Arachchi H.M."/>
            <person name="Berlin A."/>
            <person name="Brown A."/>
            <person name="Chapman S.B."/>
            <person name="Chen Z."/>
            <person name="Dunbar C."/>
            <person name="Freedman E."/>
            <person name="Gearin G."/>
            <person name="Goldberg J."/>
            <person name="Griggs A."/>
            <person name="Gujja S."/>
            <person name="Heiman D."/>
            <person name="Howarth C."/>
            <person name="Larson L."/>
            <person name="Lui A."/>
            <person name="MacDonald P.J.P."/>
            <person name="Montmayeur A."/>
            <person name="Murphy C."/>
            <person name="Neiman D."/>
            <person name="Pearson M."/>
            <person name="Priest M."/>
            <person name="Roberts A."/>
            <person name="Saif S."/>
            <person name="Shea T."/>
            <person name="Shenoy N."/>
            <person name="Sisk P."/>
            <person name="Stolte C."/>
            <person name="Sykes S."/>
            <person name="Wortman J."/>
            <person name="Nusbaum C."/>
            <person name="Birren B."/>
        </authorList>
    </citation>
    <scope>NUCLEOTIDE SEQUENCE [LARGE SCALE GENOMIC DNA]</scope>
    <source>
        <strain evidence="2 3">7_3_47FAA</strain>
    </source>
</reference>
<comment type="similarity">
    <text evidence="1">Belongs to the HesB/IscA family.</text>
</comment>